<dbReference type="PROSITE" id="PS50112">
    <property type="entry name" value="PAS"/>
    <property type="match status" value="1"/>
</dbReference>
<keyword evidence="3" id="KW-0807">Transducer</keyword>
<keyword evidence="6" id="KW-0472">Membrane</keyword>
<evidence type="ECO:0000256" key="6">
    <source>
        <dbReference type="SAM" id="Phobius"/>
    </source>
</evidence>
<dbReference type="CDD" id="cd00130">
    <property type="entry name" value="PAS"/>
    <property type="match status" value="1"/>
</dbReference>
<keyword evidence="6" id="KW-0812">Transmembrane</keyword>
<dbReference type="InterPro" id="IPR013655">
    <property type="entry name" value="PAS_fold_3"/>
</dbReference>
<organism evidence="9 10">
    <name type="scientific">Comamonas jiangduensis</name>
    <dbReference type="NCBI Taxonomy" id="1194168"/>
    <lineage>
        <taxon>Bacteria</taxon>
        <taxon>Pseudomonadati</taxon>
        <taxon>Pseudomonadota</taxon>
        <taxon>Betaproteobacteria</taxon>
        <taxon>Burkholderiales</taxon>
        <taxon>Comamonadaceae</taxon>
        <taxon>Comamonas</taxon>
    </lineage>
</organism>
<feature type="domain" description="Methyl-accepting transducer" evidence="7">
    <location>
        <begin position="313"/>
        <end position="542"/>
    </location>
</feature>
<dbReference type="Gene3D" id="1.10.287.950">
    <property type="entry name" value="Methyl-accepting chemotaxis protein"/>
    <property type="match status" value="1"/>
</dbReference>
<feature type="coiled-coil region" evidence="4">
    <location>
        <begin position="332"/>
        <end position="379"/>
    </location>
</feature>
<comment type="caution">
    <text evidence="9">The sequence shown here is derived from an EMBL/GenBank/DDBJ whole genome shotgun (WGS) entry which is preliminary data.</text>
</comment>
<evidence type="ECO:0000259" key="7">
    <source>
        <dbReference type="PROSITE" id="PS50111"/>
    </source>
</evidence>
<evidence type="ECO:0000256" key="1">
    <source>
        <dbReference type="ARBA" id="ARBA00022481"/>
    </source>
</evidence>
<dbReference type="InterPro" id="IPR004089">
    <property type="entry name" value="MCPsignal_dom"/>
</dbReference>
<keyword evidence="4" id="KW-0175">Coiled coil</keyword>
<sequence>MYANTERTQAKQTRVIAPRPPAQHTPKPPKPVFQAAKRSIAPPPMEALRDEEFVVPESELLMSTTDQAGRITHCNAAFIHVSGFSTEELMGQPHNIVRHPDMPAEAFKDLWATIGHGRAWSGLVKNRRKDGRYYWVRAYVTPIMEGRKPIGYMSVRVKPSEGEVRAASALYESLRNGTQGNRYLHAGRVRQHGLMNQLGKLQRASFTQRLMALLAPVLLVALLFPLMGWHAGWQIGVQAVLLLALTGLALYRQHIRVTRPFQDVAALARDIAGCKLDGPLPAYLGRHPMAFLLERLKQVHINLRAVVGDARHEIEGFSMLSRNLTQGAINLASRTDRQAQDLQETAAAMEEISATVANAQQATEEVKNHSEQSAQLAVQGGRAMEEVSTLVQDMHQSSQQMGQIVSTIESIAFQTNILALNAAVEAARAGEQGRGFAVVAGEVRTLAQNSAKAAGEIRNLIAATSNQMDQSARHMQHAGETIKQAVSSVTQVSALIHSVVTATREQTVGVAQVNDALNDLDAVTQDNARLAEESAHSAQDMNTNAGILRRTLEVFRM</sequence>
<keyword evidence="6" id="KW-1133">Transmembrane helix</keyword>
<dbReference type="Pfam" id="PF00015">
    <property type="entry name" value="MCPsignal"/>
    <property type="match status" value="1"/>
</dbReference>
<dbReference type="NCBIfam" id="TIGR00229">
    <property type="entry name" value="sensory_box"/>
    <property type="match status" value="1"/>
</dbReference>
<dbReference type="CDD" id="cd11386">
    <property type="entry name" value="MCP_signal"/>
    <property type="match status" value="1"/>
</dbReference>
<evidence type="ECO:0000256" key="3">
    <source>
        <dbReference type="PROSITE-ProRule" id="PRU00284"/>
    </source>
</evidence>
<evidence type="ECO:0000313" key="10">
    <source>
        <dbReference type="Proteomes" id="UP001567350"/>
    </source>
</evidence>
<keyword evidence="1" id="KW-0488">Methylation</keyword>
<dbReference type="RefSeq" id="WP_370889988.1">
    <property type="nucleotide sequence ID" value="NZ_JBGJLR010000001.1"/>
</dbReference>
<dbReference type="InterPro" id="IPR035965">
    <property type="entry name" value="PAS-like_dom_sf"/>
</dbReference>
<dbReference type="PROSITE" id="PS50111">
    <property type="entry name" value="CHEMOTAXIS_TRANSDUC_2"/>
    <property type="match status" value="1"/>
</dbReference>
<evidence type="ECO:0000259" key="8">
    <source>
        <dbReference type="PROSITE" id="PS50112"/>
    </source>
</evidence>
<evidence type="ECO:0000256" key="2">
    <source>
        <dbReference type="ARBA" id="ARBA00029447"/>
    </source>
</evidence>
<dbReference type="Proteomes" id="UP001567350">
    <property type="component" value="Unassembled WGS sequence"/>
</dbReference>
<feature type="compositionally biased region" description="Pro residues" evidence="5">
    <location>
        <begin position="18"/>
        <end position="31"/>
    </location>
</feature>
<dbReference type="InterPro" id="IPR000014">
    <property type="entry name" value="PAS"/>
</dbReference>
<dbReference type="SMART" id="SM00283">
    <property type="entry name" value="MA"/>
    <property type="match status" value="1"/>
</dbReference>
<gene>
    <name evidence="9" type="ORF">ACBP88_01195</name>
</gene>
<accession>A0ABV4I896</accession>
<evidence type="ECO:0000313" key="9">
    <source>
        <dbReference type="EMBL" id="MEZ2738079.1"/>
    </source>
</evidence>
<dbReference type="EMBL" id="JBGJLR010000001">
    <property type="protein sequence ID" value="MEZ2738079.1"/>
    <property type="molecule type" value="Genomic_DNA"/>
</dbReference>
<name>A0ABV4I896_9BURK</name>
<dbReference type="PANTHER" id="PTHR43531">
    <property type="entry name" value="PROTEIN ICFG"/>
    <property type="match status" value="1"/>
</dbReference>
<dbReference type="Gene3D" id="3.30.450.20">
    <property type="entry name" value="PAS domain"/>
    <property type="match status" value="1"/>
</dbReference>
<dbReference type="InterPro" id="IPR051310">
    <property type="entry name" value="MCP_chemotaxis"/>
</dbReference>
<feature type="region of interest" description="Disordered" evidence="5">
    <location>
        <begin position="1"/>
        <end position="32"/>
    </location>
</feature>
<evidence type="ECO:0000256" key="4">
    <source>
        <dbReference type="SAM" id="Coils"/>
    </source>
</evidence>
<feature type="transmembrane region" description="Helical" evidence="6">
    <location>
        <begin position="233"/>
        <end position="251"/>
    </location>
</feature>
<feature type="transmembrane region" description="Helical" evidence="6">
    <location>
        <begin position="210"/>
        <end position="227"/>
    </location>
</feature>
<evidence type="ECO:0000256" key="5">
    <source>
        <dbReference type="SAM" id="MobiDB-lite"/>
    </source>
</evidence>
<feature type="compositionally biased region" description="Polar residues" evidence="5">
    <location>
        <begin position="1"/>
        <end position="12"/>
    </location>
</feature>
<protein>
    <submittedName>
        <fullName evidence="9">Methyl-accepting chemotaxis protein</fullName>
    </submittedName>
</protein>
<proteinExistence type="inferred from homology"/>
<feature type="domain" description="PAS" evidence="8">
    <location>
        <begin position="66"/>
        <end position="101"/>
    </location>
</feature>
<dbReference type="Pfam" id="PF08447">
    <property type="entry name" value="PAS_3"/>
    <property type="match status" value="1"/>
</dbReference>
<comment type="similarity">
    <text evidence="2">Belongs to the methyl-accepting chemotaxis (MCP) protein family.</text>
</comment>
<reference evidence="9 10" key="1">
    <citation type="submission" date="2024-08" db="EMBL/GenBank/DDBJ databases">
        <authorList>
            <person name="Feng Z."/>
            <person name="Ronholm J."/>
        </authorList>
    </citation>
    <scope>NUCLEOTIDE SEQUENCE [LARGE SCALE GENOMIC DNA]</scope>
    <source>
        <strain evidence="9 10">4-AB0-8</strain>
    </source>
</reference>
<dbReference type="PANTHER" id="PTHR43531:SF14">
    <property type="entry name" value="METHYL-ACCEPTING CHEMOTAXIS PROTEIN I-RELATED"/>
    <property type="match status" value="1"/>
</dbReference>
<dbReference type="SUPFAM" id="SSF58104">
    <property type="entry name" value="Methyl-accepting chemotaxis protein (MCP) signaling domain"/>
    <property type="match status" value="1"/>
</dbReference>
<keyword evidence="10" id="KW-1185">Reference proteome</keyword>
<dbReference type="SUPFAM" id="SSF55785">
    <property type="entry name" value="PYP-like sensor domain (PAS domain)"/>
    <property type="match status" value="1"/>
</dbReference>